<evidence type="ECO:0000313" key="1">
    <source>
        <dbReference type="EMBL" id="MBE1490979.1"/>
    </source>
</evidence>
<comment type="caution">
    <text evidence="1">The sequence shown here is derived from an EMBL/GenBank/DDBJ whole genome shotgun (WGS) entry which is preliminary data.</text>
</comment>
<evidence type="ECO:0000313" key="2">
    <source>
        <dbReference type="Proteomes" id="UP000649753"/>
    </source>
</evidence>
<accession>A0A927R924</accession>
<organism evidence="1 2">
    <name type="scientific">Plantactinospora soyae</name>
    <dbReference type="NCBI Taxonomy" id="1544732"/>
    <lineage>
        <taxon>Bacteria</taxon>
        <taxon>Bacillati</taxon>
        <taxon>Actinomycetota</taxon>
        <taxon>Actinomycetes</taxon>
        <taxon>Micromonosporales</taxon>
        <taxon>Micromonosporaceae</taxon>
        <taxon>Plantactinospora</taxon>
    </lineage>
</organism>
<dbReference type="AlphaFoldDB" id="A0A927R924"/>
<gene>
    <name evidence="1" type="ORF">H4W31_006617</name>
</gene>
<name>A0A927R924_9ACTN</name>
<keyword evidence="2" id="KW-1185">Reference proteome</keyword>
<dbReference type="EMBL" id="JADBEB010000001">
    <property type="protein sequence ID" value="MBE1490979.1"/>
    <property type="molecule type" value="Genomic_DNA"/>
</dbReference>
<protein>
    <submittedName>
        <fullName evidence="1">Uncharacterized protein</fullName>
    </submittedName>
</protein>
<reference evidence="1" key="1">
    <citation type="submission" date="2020-10" db="EMBL/GenBank/DDBJ databases">
        <title>Sequencing the genomes of 1000 actinobacteria strains.</title>
        <authorList>
            <person name="Klenk H.-P."/>
        </authorList>
    </citation>
    <scope>NUCLEOTIDE SEQUENCE</scope>
    <source>
        <strain evidence="1">DSM 46832</strain>
    </source>
</reference>
<sequence>MPSTVTTGRNLLPLNTERLKTAMIKLKDGLEC</sequence>
<dbReference type="Proteomes" id="UP000649753">
    <property type="component" value="Unassembled WGS sequence"/>
</dbReference>
<proteinExistence type="predicted"/>